<evidence type="ECO:0000313" key="4">
    <source>
        <dbReference type="EMBL" id="CAH1784427.1"/>
    </source>
</evidence>
<dbReference type="PROSITE" id="PS50089">
    <property type="entry name" value="ZF_RING_2"/>
    <property type="match status" value="1"/>
</dbReference>
<evidence type="ECO:0000256" key="1">
    <source>
        <dbReference type="ARBA" id="ARBA00022723"/>
    </source>
</evidence>
<evidence type="ECO:0000313" key="5">
    <source>
        <dbReference type="Proteomes" id="UP000749559"/>
    </source>
</evidence>
<sequence>MSGSLTESTRLDKNDVINCPLCFEEYDKVVPKVLQCGHTFCQGCLETYQQSCHSFGRIKCPNCRKETMLSHGRINQLTTNFLAKQIVPRVQDSIQVDISREHKGIMTNDKVETKNISTNTHTTKKHKTKGTNTDKMQKTISTNTHKPPSRSVETMTPITIKDSISMTDKCNKCHSVKLPSSSIRHWCVPCVTVVCSKCTNQLHKDHEIIVMRSKRVSSKTDTCPEHIFSPRRFICKTCDKKICDECCEFEHKEHIFVHEFQKMHNVDSLSSHPQGQSQEYSEALKKAESTKQGVINLRHSAISYIKMAMVFIITRFKDIHENNSYNTILTITNVPLVSNNATDLVDQLQTCIQEYNIGRDPTELCEKLHDILSESLRTLDLIQPIKGFIPHVQIIFRNIFNFTMILYAVFCQQNMELPLILWYTDRFEEFTPQLHEIINVLEFMKEHLKNMTQLEKELSLLIQEMHSEQEKEQDGLLLKFKQRYEALNDDKMTLAKEIDNTANYKLMFEKHSRKDTGSILYQIVFTCIVFGFMICFQKITSSDSQSVILTENITYRIVCN</sequence>
<accession>A0A8J1T5K6</accession>
<dbReference type="PANTHER" id="PTHR25462:SF296">
    <property type="entry name" value="MEIOTIC P26, ISOFORM F"/>
    <property type="match status" value="1"/>
</dbReference>
<dbReference type="InterPro" id="IPR047153">
    <property type="entry name" value="TRIM45/56/19-like"/>
</dbReference>
<dbReference type="InterPro" id="IPR013083">
    <property type="entry name" value="Znf_RING/FYVE/PHD"/>
</dbReference>
<dbReference type="InterPro" id="IPR000315">
    <property type="entry name" value="Znf_B-box"/>
</dbReference>
<keyword evidence="5" id="KW-1185">Reference proteome</keyword>
<protein>
    <submittedName>
        <fullName evidence="4">Uncharacterized protein</fullName>
    </submittedName>
</protein>
<dbReference type="Gene3D" id="3.30.40.10">
    <property type="entry name" value="Zinc/RING finger domain, C3HC4 (zinc finger)"/>
    <property type="match status" value="1"/>
</dbReference>
<organism evidence="4 5">
    <name type="scientific">Owenia fusiformis</name>
    <name type="common">Polychaete worm</name>
    <dbReference type="NCBI Taxonomy" id="6347"/>
    <lineage>
        <taxon>Eukaryota</taxon>
        <taxon>Metazoa</taxon>
        <taxon>Spiralia</taxon>
        <taxon>Lophotrochozoa</taxon>
        <taxon>Annelida</taxon>
        <taxon>Polychaeta</taxon>
        <taxon>Sedentaria</taxon>
        <taxon>Canalipalpata</taxon>
        <taxon>Sabellida</taxon>
        <taxon>Oweniida</taxon>
        <taxon>Oweniidae</taxon>
        <taxon>Owenia</taxon>
    </lineage>
</organism>
<proteinExistence type="predicted"/>
<dbReference type="SMART" id="SM00184">
    <property type="entry name" value="RING"/>
    <property type="match status" value="1"/>
</dbReference>
<dbReference type="Gene3D" id="3.30.160.60">
    <property type="entry name" value="Classic Zinc Finger"/>
    <property type="match status" value="1"/>
</dbReference>
<dbReference type="OrthoDB" id="6105938at2759"/>
<evidence type="ECO:0000256" key="3">
    <source>
        <dbReference type="ARBA" id="ARBA00022833"/>
    </source>
</evidence>
<keyword evidence="2" id="KW-0863">Zinc-finger</keyword>
<dbReference type="InterPro" id="IPR017907">
    <property type="entry name" value="Znf_RING_CS"/>
</dbReference>
<dbReference type="Proteomes" id="UP000749559">
    <property type="component" value="Unassembled WGS sequence"/>
</dbReference>
<dbReference type="Pfam" id="PF13445">
    <property type="entry name" value="zf-RING_UBOX"/>
    <property type="match status" value="1"/>
</dbReference>
<gene>
    <name evidence="4" type="ORF">OFUS_LOCUS10621</name>
</gene>
<dbReference type="InterPro" id="IPR001841">
    <property type="entry name" value="Znf_RING"/>
</dbReference>
<name>A0A8J1T5K6_OWEFU</name>
<dbReference type="EMBL" id="CAIIXF020000005">
    <property type="protein sequence ID" value="CAH1784427.1"/>
    <property type="molecule type" value="Genomic_DNA"/>
</dbReference>
<dbReference type="PROSITE" id="PS00518">
    <property type="entry name" value="ZF_RING_1"/>
    <property type="match status" value="1"/>
</dbReference>
<dbReference type="InterPro" id="IPR027370">
    <property type="entry name" value="Znf-RING_euk"/>
</dbReference>
<dbReference type="AlphaFoldDB" id="A0A8J1T5K6"/>
<dbReference type="PANTHER" id="PTHR25462">
    <property type="entry name" value="BONUS, ISOFORM C-RELATED"/>
    <property type="match status" value="1"/>
</dbReference>
<dbReference type="SUPFAM" id="SSF57850">
    <property type="entry name" value="RING/U-box"/>
    <property type="match status" value="1"/>
</dbReference>
<reference evidence="4" key="1">
    <citation type="submission" date="2022-03" db="EMBL/GenBank/DDBJ databases">
        <authorList>
            <person name="Martin C."/>
        </authorList>
    </citation>
    <scope>NUCLEOTIDE SEQUENCE</scope>
</reference>
<keyword evidence="3" id="KW-0862">Zinc</keyword>
<dbReference type="GO" id="GO:0008270">
    <property type="term" value="F:zinc ion binding"/>
    <property type="evidence" value="ECO:0007669"/>
    <property type="project" value="UniProtKB-KW"/>
</dbReference>
<keyword evidence="1" id="KW-0479">Metal-binding</keyword>
<evidence type="ECO:0000256" key="2">
    <source>
        <dbReference type="ARBA" id="ARBA00022771"/>
    </source>
</evidence>
<comment type="caution">
    <text evidence="4">The sequence shown here is derived from an EMBL/GenBank/DDBJ whole genome shotgun (WGS) entry which is preliminary data.</text>
</comment>
<dbReference type="PROSITE" id="PS50119">
    <property type="entry name" value="ZF_BBOX"/>
    <property type="match status" value="1"/>
</dbReference>
<dbReference type="SUPFAM" id="SSF57845">
    <property type="entry name" value="B-box zinc-binding domain"/>
    <property type="match status" value="1"/>
</dbReference>
<dbReference type="GO" id="GO:0061630">
    <property type="term" value="F:ubiquitin protein ligase activity"/>
    <property type="evidence" value="ECO:0007669"/>
    <property type="project" value="TreeGrafter"/>
</dbReference>